<evidence type="ECO:0000313" key="5">
    <source>
        <dbReference type="EMBL" id="MBM0106227.1"/>
    </source>
</evidence>
<evidence type="ECO:0000256" key="2">
    <source>
        <dbReference type="ARBA" id="ARBA00022679"/>
    </source>
</evidence>
<dbReference type="PANTHER" id="PTHR12526">
    <property type="entry name" value="GLYCOSYLTRANSFERASE"/>
    <property type="match status" value="1"/>
</dbReference>
<evidence type="ECO:0000256" key="1">
    <source>
        <dbReference type="ARBA" id="ARBA00022676"/>
    </source>
</evidence>
<sequence length="398" mass="44541">MSTDAPPVRGTQAASRSKPAVARKRRVLIVASTLHVGGAERVMACLAKNIDRRRFDVSVCYLKENGVVGEEMQREGVELLPLPGREYGKLDRLTFIKLRRLIQQRDFHLIHTHDMHGFMDGSACRLLTPRVRHIHTFHFGNYPHREPHFKRVERLFWRVPDALVAVGHAQAHSIRTLYDIPERRMRVLWNGVDAPVPRVSPVVQAAVDGCSDPIIGSISTLIPQKGLHHLLEAAVKLRNRGARFRLLIVGGGPLQTQLQEQAAQLGLDPQQVRFLGWIPEASDCALPACDIFVQSSLWEAMSVVVLEAMAHGRPMVITRVGENPHVIEDGKTGLLVPSADSDALADALYRLLQDPEWARRLGAAARVRHAERFQVRNMVEDYQALYDEILGNPPTGTH</sequence>
<dbReference type="Gene3D" id="3.40.50.2000">
    <property type="entry name" value="Glycogen Phosphorylase B"/>
    <property type="match status" value="2"/>
</dbReference>
<reference evidence="5 6" key="1">
    <citation type="journal article" date="2021" name="Int. J. Syst. Evol. Microbiol.">
        <title>Steroidobacter gossypii sp. nov., isolated from soil of cotton cropping field.</title>
        <authorList>
            <person name="Huang R."/>
            <person name="Yang S."/>
            <person name="Zhen C."/>
            <person name="Liu W."/>
        </authorList>
    </citation>
    <scope>NUCLEOTIDE SEQUENCE [LARGE SCALE GENOMIC DNA]</scope>
    <source>
        <strain evidence="5 6">S1-65</strain>
    </source>
</reference>
<keyword evidence="6" id="KW-1185">Reference proteome</keyword>
<organism evidence="5 6">
    <name type="scientific">Steroidobacter gossypii</name>
    <dbReference type="NCBI Taxonomy" id="2805490"/>
    <lineage>
        <taxon>Bacteria</taxon>
        <taxon>Pseudomonadati</taxon>
        <taxon>Pseudomonadota</taxon>
        <taxon>Gammaproteobacteria</taxon>
        <taxon>Steroidobacterales</taxon>
        <taxon>Steroidobacteraceae</taxon>
        <taxon>Steroidobacter</taxon>
    </lineage>
</organism>
<dbReference type="InterPro" id="IPR001296">
    <property type="entry name" value="Glyco_trans_1"/>
</dbReference>
<dbReference type="PANTHER" id="PTHR12526:SF510">
    <property type="entry name" value="D-INOSITOL 3-PHOSPHATE GLYCOSYLTRANSFERASE"/>
    <property type="match status" value="1"/>
</dbReference>
<feature type="domain" description="Glycosyl transferase family 1" evidence="3">
    <location>
        <begin position="212"/>
        <end position="366"/>
    </location>
</feature>
<proteinExistence type="predicted"/>
<keyword evidence="2" id="KW-0808">Transferase</keyword>
<keyword evidence="1" id="KW-0328">Glycosyltransferase</keyword>
<evidence type="ECO:0000313" key="6">
    <source>
        <dbReference type="Proteomes" id="UP000661077"/>
    </source>
</evidence>
<name>A0ABS1WZ70_9GAMM</name>
<evidence type="ECO:0000259" key="4">
    <source>
        <dbReference type="Pfam" id="PF13439"/>
    </source>
</evidence>
<dbReference type="Pfam" id="PF00534">
    <property type="entry name" value="Glycos_transf_1"/>
    <property type="match status" value="1"/>
</dbReference>
<gene>
    <name evidence="5" type="ORF">JM946_15955</name>
</gene>
<dbReference type="InterPro" id="IPR028098">
    <property type="entry name" value="Glyco_trans_4-like_N"/>
</dbReference>
<protein>
    <submittedName>
        <fullName evidence="5">Glycosyltransferase family 4 protein</fullName>
    </submittedName>
</protein>
<feature type="domain" description="Glycosyltransferase subfamily 4-like N-terminal" evidence="4">
    <location>
        <begin position="36"/>
        <end position="193"/>
    </location>
</feature>
<dbReference type="RefSeq" id="WP_203168338.1">
    <property type="nucleotide sequence ID" value="NZ_JAEVLS010000003.1"/>
</dbReference>
<comment type="caution">
    <text evidence="5">The sequence shown here is derived from an EMBL/GenBank/DDBJ whole genome shotgun (WGS) entry which is preliminary data.</text>
</comment>
<evidence type="ECO:0000259" key="3">
    <source>
        <dbReference type="Pfam" id="PF00534"/>
    </source>
</evidence>
<dbReference type="SUPFAM" id="SSF53756">
    <property type="entry name" value="UDP-Glycosyltransferase/glycogen phosphorylase"/>
    <property type="match status" value="1"/>
</dbReference>
<dbReference type="EMBL" id="JAEVLS010000003">
    <property type="protein sequence ID" value="MBM0106227.1"/>
    <property type="molecule type" value="Genomic_DNA"/>
</dbReference>
<accession>A0ABS1WZ70</accession>
<dbReference type="Pfam" id="PF13439">
    <property type="entry name" value="Glyco_transf_4"/>
    <property type="match status" value="1"/>
</dbReference>
<dbReference type="CDD" id="cd03801">
    <property type="entry name" value="GT4_PimA-like"/>
    <property type="match status" value="1"/>
</dbReference>
<dbReference type="Proteomes" id="UP000661077">
    <property type="component" value="Unassembled WGS sequence"/>
</dbReference>